<evidence type="ECO:0000313" key="3">
    <source>
        <dbReference type="Proteomes" id="UP001266305"/>
    </source>
</evidence>
<protein>
    <submittedName>
        <fullName evidence="2">Uncharacterized protein</fullName>
    </submittedName>
</protein>
<comment type="caution">
    <text evidence="2">The sequence shown here is derived from an EMBL/GenBank/DDBJ whole genome shotgun (WGS) entry which is preliminary data.</text>
</comment>
<dbReference type="EMBL" id="JASSZA010000020">
    <property type="protein sequence ID" value="KAK2086290.1"/>
    <property type="molecule type" value="Genomic_DNA"/>
</dbReference>
<organism evidence="2 3">
    <name type="scientific">Saguinus oedipus</name>
    <name type="common">Cotton-top tamarin</name>
    <name type="synonym">Oedipomidas oedipus</name>
    <dbReference type="NCBI Taxonomy" id="9490"/>
    <lineage>
        <taxon>Eukaryota</taxon>
        <taxon>Metazoa</taxon>
        <taxon>Chordata</taxon>
        <taxon>Craniata</taxon>
        <taxon>Vertebrata</taxon>
        <taxon>Euteleostomi</taxon>
        <taxon>Mammalia</taxon>
        <taxon>Eutheria</taxon>
        <taxon>Euarchontoglires</taxon>
        <taxon>Primates</taxon>
        <taxon>Haplorrhini</taxon>
        <taxon>Platyrrhini</taxon>
        <taxon>Cebidae</taxon>
        <taxon>Callitrichinae</taxon>
        <taxon>Saguinus</taxon>
    </lineage>
</organism>
<proteinExistence type="predicted"/>
<dbReference type="Proteomes" id="UP001266305">
    <property type="component" value="Unassembled WGS sequence"/>
</dbReference>
<evidence type="ECO:0000313" key="2">
    <source>
        <dbReference type="EMBL" id="KAK2086290.1"/>
    </source>
</evidence>
<accession>A0ABQ9TP38</accession>
<gene>
    <name evidence="2" type="ORF">P7K49_035715</name>
</gene>
<keyword evidence="3" id="KW-1185">Reference proteome</keyword>
<feature type="region of interest" description="Disordered" evidence="1">
    <location>
        <begin position="137"/>
        <end position="180"/>
    </location>
</feature>
<sequence length="180" mass="19369">MGAGTAVMVIGWESSDAGGAKTSCQTVWHSQTWIETLRLNSPSRAACEMTLSWKDHPSLWPRILVLVEVAVQTRLAPEEEGWLHIHPGLPFSPSPRIPSVDNLGASTIPGDPSHIHQTYKGHMVGLGVVGCRGSGRIHSEIQGNRKVTDETRSRGRKGNEQEGSGACETQKEEARPGGCG</sequence>
<feature type="compositionally biased region" description="Basic and acidic residues" evidence="1">
    <location>
        <begin position="146"/>
        <end position="160"/>
    </location>
</feature>
<reference evidence="2 3" key="1">
    <citation type="submission" date="2023-05" db="EMBL/GenBank/DDBJ databases">
        <title>B98-5 Cell Line De Novo Hybrid Assembly: An Optical Mapping Approach.</title>
        <authorList>
            <person name="Kananen K."/>
            <person name="Auerbach J.A."/>
            <person name="Kautto E."/>
            <person name="Blachly J.S."/>
        </authorList>
    </citation>
    <scope>NUCLEOTIDE SEQUENCE [LARGE SCALE GENOMIC DNA]</scope>
    <source>
        <strain evidence="2">B95-8</strain>
        <tissue evidence="2">Cell line</tissue>
    </source>
</reference>
<feature type="compositionally biased region" description="Basic and acidic residues" evidence="1">
    <location>
        <begin position="169"/>
        <end position="180"/>
    </location>
</feature>
<name>A0ABQ9TP38_SAGOE</name>
<evidence type="ECO:0000256" key="1">
    <source>
        <dbReference type="SAM" id="MobiDB-lite"/>
    </source>
</evidence>